<evidence type="ECO:0000256" key="5">
    <source>
        <dbReference type="PROSITE-ProRule" id="PRU00023"/>
    </source>
</evidence>
<keyword evidence="3" id="KW-0802">TPR repeat</keyword>
<feature type="repeat" description="ANK" evidence="5">
    <location>
        <begin position="1276"/>
        <end position="1308"/>
    </location>
</feature>
<organism evidence="9 10">
    <name type="scientific">Bicyclus anynana</name>
    <name type="common">Squinting bush brown butterfly</name>
    <dbReference type="NCBI Taxonomy" id="110368"/>
    <lineage>
        <taxon>Eukaryota</taxon>
        <taxon>Metazoa</taxon>
        <taxon>Ecdysozoa</taxon>
        <taxon>Arthropoda</taxon>
        <taxon>Hexapoda</taxon>
        <taxon>Insecta</taxon>
        <taxon>Pterygota</taxon>
        <taxon>Neoptera</taxon>
        <taxon>Endopterygota</taxon>
        <taxon>Lepidoptera</taxon>
        <taxon>Glossata</taxon>
        <taxon>Ditrysia</taxon>
        <taxon>Papilionoidea</taxon>
        <taxon>Nymphalidae</taxon>
        <taxon>Satyrinae</taxon>
        <taxon>Satyrini</taxon>
        <taxon>Mycalesina</taxon>
        <taxon>Bicyclus</taxon>
    </lineage>
</organism>
<feature type="compositionally biased region" description="Basic and acidic residues" evidence="6">
    <location>
        <begin position="58"/>
        <end position="76"/>
    </location>
</feature>
<feature type="region of interest" description="Disordered" evidence="6">
    <location>
        <begin position="444"/>
        <end position="550"/>
    </location>
</feature>
<dbReference type="InterPro" id="IPR036770">
    <property type="entry name" value="Ankyrin_rpt-contain_sf"/>
</dbReference>
<feature type="domain" description="TANC1/2-like AAA+ ATPase lid" evidence="7">
    <location>
        <begin position="704"/>
        <end position="792"/>
    </location>
</feature>
<evidence type="ECO:0000259" key="8">
    <source>
        <dbReference type="Pfam" id="PF25521"/>
    </source>
</evidence>
<feature type="repeat" description="ANK" evidence="5">
    <location>
        <begin position="1375"/>
        <end position="1407"/>
    </location>
</feature>
<feature type="compositionally biased region" description="Pro residues" evidence="6">
    <location>
        <begin position="1776"/>
        <end position="1785"/>
    </location>
</feature>
<dbReference type="RefSeq" id="XP_052738741.1">
    <property type="nucleotide sequence ID" value="XM_052882781.1"/>
</dbReference>
<dbReference type="SMART" id="SM00248">
    <property type="entry name" value="ANK"/>
    <property type="match status" value="16"/>
</dbReference>
<feature type="compositionally biased region" description="Polar residues" evidence="6">
    <location>
        <begin position="1792"/>
        <end position="1804"/>
    </location>
</feature>
<feature type="domain" description="TANC1/2-like winged helix" evidence="8">
    <location>
        <begin position="794"/>
        <end position="954"/>
    </location>
</feature>
<feature type="compositionally biased region" description="Basic and acidic residues" evidence="6">
    <location>
        <begin position="513"/>
        <end position="532"/>
    </location>
</feature>
<evidence type="ECO:0000313" key="10">
    <source>
        <dbReference type="RefSeq" id="XP_052738741.1"/>
    </source>
</evidence>
<dbReference type="Pfam" id="PF13637">
    <property type="entry name" value="Ank_4"/>
    <property type="match status" value="2"/>
</dbReference>
<feature type="repeat" description="ANK" evidence="5">
    <location>
        <begin position="1176"/>
        <end position="1208"/>
    </location>
</feature>
<feature type="repeat" description="ANK" evidence="5">
    <location>
        <begin position="1575"/>
        <end position="1607"/>
    </location>
</feature>
<feature type="compositionally biased region" description="Basic and acidic residues" evidence="6">
    <location>
        <begin position="131"/>
        <end position="180"/>
    </location>
</feature>
<sequence length="1923" mass="213284">MSNMPIYSQVVPKSQYRAKNSKGQTSRESRAQNSNREFDPLNYNHGGNIQLLNAPLESRMEKLEKRESRRKDETRSRKTQNRNENPNEGKVEAYLRQNQVSIRQQQHRHSAVRQAEHRVNLRSLPLNEVTSRGHERTPTDRHRGFPGDRDASRDYRRERERDREKDRDRERDRDRDRDFDFDGSPLSPMAPKGDKDRPVRKSTSAQRVSEMISADKRRFFCREWVFQKIAHCLEQRAVSKTAGTLILGDAGSGKTALSQELSQPGNGPQARQQRALNRRLLARHFLQGHGESSQRPGEFVRSLAMQILSHSSHARPNERDHSPKDDATPSSHRRNSTEENLIQRFREMGDDGEESSKPLLADSEDQRTDEEDINARQRTAERIHERDAYQDCMPDAQLSGQHLPEILPRSSIKATNPFVNNEEDFRLYENHENLFLRNISQRQSKELRNSRLLRQSSEPLSDKKPTVLQKSLSTEQDEKPKEINNSPPKSRIPVANFRYPNKSDLRPNSAENSPKKSDARPTSPKELEKTEPETEQPEYQNVLNPNIPKDDLQTDLEKLLEKKRSASDDVPPPIPSLPVNPRTLIANAYYDKLLSETEIQQALLPQNLEKNPDECFKKAILFPLLEIDPPKQCLFLLVDAIDEGALSGDINEDGTEGSVAALLARHQHLLPHWLLLVATARRHSRQSRPLTKMFTGFRKITLDELQRAHVSADVQRYVLARLDTEPRLRARVSSDSTAAAAAAAALDHLRIKSDGCLLYLEKVLDGVADGFIALREIREIPGTLNGLYLWLAQRLFHGRRFNKVRLLLDVLLAARCGVTEDMLYKCLLTKEYSVTRDDFNRRLHLLRRILVMERATGYLSLFHHSFASWLVDVKHCTRRYLCAPSDGHAALAMYYTLDAKRLSALEIHNYVYHMTHLEQHMASQKKNKTNTDDEDHIDLHTLILLWVLDSGCDVEAALRRESDIKLVDIDNNPTEDNKLEEKDCDPESEGKESVSCKSLEPSTLENIMPELVNGNTTRWPRDRRVLKALLELSRTDSIPTEPEGEDLNDLMSTDQAVESEDNADATGDEHEETLLLDPSTIHELATKGDEDTLAALLKRCPELANATDAVGSTPLHSAARSGRAGSAAILLQAGASAAAADADGWSPLRAAAWAGHTEVVDVLLEHGCDVDCVDSDNRTALRAAAWSGHEAVVARLLAGGAAPERADAEGRTPLMAAAYMGHADIVRLLLDAGASPDHADHDGRTALAVAALCAAGGACAALLLERGADVSKADRDKATPLLVAAFEGHTEICELLLEAESDIEACDSAGRTALWAAASAGHADTVRLLLFWGACVDNMDCEGRTVLSTAAAQGNVEVVRQLLDRGLDEHHRDNSGWTPLHYSAFEGHVEVCEALLEAGAKVDEADNDGKGPLMLAAQEGHTRLVEVLIDQWGAPVDQRAHDGKTALRLAALEGQFETVTALLCRGSDVDALDADRRSTLYVLALDNRLAMARQLLTCGASVHCSDTEGRTPLHVSAWQGHTEMVNMLIKVGGAAVDGRDRCARTALHAAAWRGRAAALRALLQHGASPSAVCTQGATPLGIAAQEGHEECVLWLLQHGADPMQADHCGRTPAKVAWRAGHANICRLLERWAAPSAPPSAPPAAPPPDDLLKPARTGSPDYKRRSVHSSNSTKSSSNMTGGSNRSHEHADEAGHDKANRAKLSLSFAQQVARCGRTRRELDRDEPIPEHQAVEKDSKLRSYVANERDGELRGYARERDRRREQRHGTASPLYASPPRSPSEPRSPSPLLAGTGSQPASLTSMQPIVTDTHFNRDTHMRIILGRDNKPAHDRHDSEVVLATRFIYNKIVGSLGRARGKIFKKTKNKRNGIVTNPAMRLVANVRNGLDNAAANIRRTGVALAASASSANPAVKTNAFQWRKETPL</sequence>
<dbReference type="Proteomes" id="UP001652582">
    <property type="component" value="Chromosome 8"/>
</dbReference>
<dbReference type="Pfam" id="PF00023">
    <property type="entry name" value="Ank"/>
    <property type="match status" value="2"/>
</dbReference>
<dbReference type="GeneID" id="112058615"/>
<reference evidence="10" key="1">
    <citation type="submission" date="2025-08" db="UniProtKB">
        <authorList>
            <consortium name="RefSeq"/>
        </authorList>
    </citation>
    <scope>IDENTIFICATION</scope>
</reference>
<dbReference type="PRINTS" id="PR01415">
    <property type="entry name" value="ANKYRIN"/>
</dbReference>
<feature type="repeat" description="ANK" evidence="5">
    <location>
        <begin position="1242"/>
        <end position="1275"/>
    </location>
</feature>
<protein>
    <submittedName>
        <fullName evidence="10">Ankyrin repeat domain-containing protein 50</fullName>
    </submittedName>
</protein>
<accession>A0ABM3LI51</accession>
<keyword evidence="4 5" id="KW-0040">ANK repeat</keyword>
<feature type="repeat" description="ANK" evidence="5">
    <location>
        <begin position="1309"/>
        <end position="1341"/>
    </location>
</feature>
<keyword evidence="1" id="KW-0597">Phosphoprotein</keyword>
<feature type="repeat" description="ANK" evidence="5">
    <location>
        <begin position="1408"/>
        <end position="1430"/>
    </location>
</feature>
<evidence type="ECO:0000256" key="4">
    <source>
        <dbReference type="ARBA" id="ARBA00023043"/>
    </source>
</evidence>
<dbReference type="InterPro" id="IPR058018">
    <property type="entry name" value="AAA_lid_TANC1/2"/>
</dbReference>
<feature type="region of interest" description="Disordered" evidence="6">
    <location>
        <begin position="1715"/>
        <end position="1804"/>
    </location>
</feature>
<dbReference type="PANTHER" id="PTHR24166">
    <property type="entry name" value="ROLLING PEBBLES, ISOFORM B"/>
    <property type="match status" value="1"/>
</dbReference>
<dbReference type="Pfam" id="PF12796">
    <property type="entry name" value="Ank_2"/>
    <property type="match status" value="4"/>
</dbReference>
<feature type="repeat" description="ANK" evidence="5">
    <location>
        <begin position="1542"/>
        <end position="1574"/>
    </location>
</feature>
<dbReference type="SUPFAM" id="SSF48403">
    <property type="entry name" value="Ankyrin repeat"/>
    <property type="match status" value="2"/>
</dbReference>
<evidence type="ECO:0000256" key="1">
    <source>
        <dbReference type="ARBA" id="ARBA00022553"/>
    </source>
</evidence>
<dbReference type="PROSITE" id="PS50088">
    <property type="entry name" value="ANK_REPEAT"/>
    <property type="match status" value="14"/>
</dbReference>
<feature type="repeat" description="ANK" evidence="5">
    <location>
        <begin position="1209"/>
        <end position="1241"/>
    </location>
</feature>
<feature type="region of interest" description="Disordered" evidence="6">
    <location>
        <begin position="311"/>
        <end position="373"/>
    </location>
</feature>
<feature type="compositionally biased region" description="Low complexity" evidence="6">
    <location>
        <begin position="1668"/>
        <end position="1683"/>
    </location>
</feature>
<feature type="compositionally biased region" description="Basic and acidic residues" evidence="6">
    <location>
        <begin position="315"/>
        <end position="327"/>
    </location>
</feature>
<evidence type="ECO:0000259" key="7">
    <source>
        <dbReference type="Pfam" id="PF25520"/>
    </source>
</evidence>
<proteinExistence type="predicted"/>
<feature type="repeat" description="ANK" evidence="5">
    <location>
        <begin position="1442"/>
        <end position="1474"/>
    </location>
</feature>
<feature type="repeat" description="ANK" evidence="5">
    <location>
        <begin position="1143"/>
        <end position="1175"/>
    </location>
</feature>
<feature type="region of interest" description="Disordered" evidence="6">
    <location>
        <begin position="1"/>
        <end position="209"/>
    </location>
</feature>
<evidence type="ECO:0000256" key="6">
    <source>
        <dbReference type="SAM" id="MobiDB-lite"/>
    </source>
</evidence>
<keyword evidence="9" id="KW-1185">Reference proteome</keyword>
<dbReference type="InterPro" id="IPR058056">
    <property type="entry name" value="WH_TANC1/2"/>
</dbReference>
<dbReference type="InterPro" id="IPR002110">
    <property type="entry name" value="Ankyrin_rpt"/>
</dbReference>
<feature type="compositionally biased region" description="Pro residues" evidence="6">
    <location>
        <begin position="1635"/>
        <end position="1648"/>
    </location>
</feature>
<feature type="region of interest" description="Disordered" evidence="6">
    <location>
        <begin position="969"/>
        <end position="998"/>
    </location>
</feature>
<dbReference type="PANTHER" id="PTHR24166:SF48">
    <property type="entry name" value="PROTEIN VAPYRIN"/>
    <property type="match status" value="1"/>
</dbReference>
<keyword evidence="2" id="KW-0677">Repeat</keyword>
<feature type="compositionally biased region" description="Basic and acidic residues" evidence="6">
    <location>
        <begin position="1684"/>
        <end position="1694"/>
    </location>
</feature>
<gene>
    <name evidence="10" type="primary">LOC112058615</name>
</gene>
<name>A0ABM3LI51_BICAN</name>
<dbReference type="Pfam" id="PF25520">
    <property type="entry name" value="AAA_lid_TANC1"/>
    <property type="match status" value="1"/>
</dbReference>
<dbReference type="Gene3D" id="1.25.40.20">
    <property type="entry name" value="Ankyrin repeat-containing domain"/>
    <property type="match status" value="6"/>
</dbReference>
<feature type="repeat" description="ANK" evidence="5">
    <location>
        <begin position="1110"/>
        <end position="1142"/>
    </location>
</feature>
<feature type="region of interest" description="Disordered" evidence="6">
    <location>
        <begin position="1634"/>
        <end position="1694"/>
    </location>
</feature>
<feature type="repeat" description="ANK" evidence="5">
    <location>
        <begin position="1508"/>
        <end position="1532"/>
    </location>
</feature>
<evidence type="ECO:0000313" key="9">
    <source>
        <dbReference type="Proteomes" id="UP001652582"/>
    </source>
</evidence>
<evidence type="ECO:0000256" key="3">
    <source>
        <dbReference type="ARBA" id="ARBA00022803"/>
    </source>
</evidence>
<dbReference type="PROSITE" id="PS50297">
    <property type="entry name" value="ANK_REP_REGION"/>
    <property type="match status" value="12"/>
</dbReference>
<evidence type="ECO:0000256" key="2">
    <source>
        <dbReference type="ARBA" id="ARBA00022737"/>
    </source>
</evidence>
<dbReference type="Pfam" id="PF25521">
    <property type="entry name" value="WHD_TANC1"/>
    <property type="match status" value="1"/>
</dbReference>
<feature type="compositionally biased region" description="Basic and acidic residues" evidence="6">
    <location>
        <begin position="1716"/>
        <end position="1765"/>
    </location>
</feature>
<feature type="repeat" description="ANK" evidence="5">
    <location>
        <begin position="1342"/>
        <end position="1374"/>
    </location>
</feature>
<dbReference type="InterPro" id="IPR050889">
    <property type="entry name" value="Dendritic_Spine_Reg/Scaffold"/>
</dbReference>